<accession>H6L0V0</accession>
<dbReference type="AlphaFoldDB" id="H6L0V0"/>
<dbReference type="Proteomes" id="UP000007519">
    <property type="component" value="Chromosome"/>
</dbReference>
<reference evidence="1 2" key="1">
    <citation type="journal article" date="2012" name="Stand. Genomic Sci.">
        <title>Complete genome sequencing and analysis of Saprospira grandis str. Lewin, a predatory marine bacterium.</title>
        <authorList>
            <person name="Saw J.H."/>
            <person name="Yuryev A."/>
            <person name="Kanbe M."/>
            <person name="Hou S."/>
            <person name="Young A.G."/>
            <person name="Aizawa S."/>
            <person name="Alam M."/>
        </authorList>
    </citation>
    <scope>NUCLEOTIDE SEQUENCE [LARGE SCALE GENOMIC DNA]</scope>
    <source>
        <strain evidence="1 2">Lewin</strain>
    </source>
</reference>
<name>H6L0V0_SAPGL</name>
<sequence length="59" mass="6524">MAAFGKAPFFQDREKGALLLAFLLLILSSVKYKQKLAGHSSKGKTLAFLCCHQTKLLLQ</sequence>
<evidence type="ECO:0000313" key="2">
    <source>
        <dbReference type="Proteomes" id="UP000007519"/>
    </source>
</evidence>
<keyword evidence="2" id="KW-1185">Reference proteome</keyword>
<dbReference type="KEGG" id="sgn:SGRA_3178"/>
<gene>
    <name evidence="1" type="ordered locus">SGRA_3178</name>
</gene>
<organism evidence="1 2">
    <name type="scientific">Saprospira grandis (strain Lewin)</name>
    <dbReference type="NCBI Taxonomy" id="984262"/>
    <lineage>
        <taxon>Bacteria</taxon>
        <taxon>Pseudomonadati</taxon>
        <taxon>Bacteroidota</taxon>
        <taxon>Saprospiria</taxon>
        <taxon>Saprospirales</taxon>
        <taxon>Saprospiraceae</taxon>
        <taxon>Saprospira</taxon>
    </lineage>
</organism>
<dbReference type="EMBL" id="CP002831">
    <property type="protein sequence ID" value="AFC25906.1"/>
    <property type="molecule type" value="Genomic_DNA"/>
</dbReference>
<dbReference type="HOGENOM" id="CLU_2958111_0_0_10"/>
<proteinExistence type="predicted"/>
<evidence type="ECO:0000313" key="1">
    <source>
        <dbReference type="EMBL" id="AFC25906.1"/>
    </source>
</evidence>
<protein>
    <submittedName>
        <fullName evidence="1">Uncharacterized protein</fullName>
    </submittedName>
</protein>
<dbReference type="STRING" id="984262.SGRA_3178"/>